<dbReference type="CDD" id="cd01949">
    <property type="entry name" value="GGDEF"/>
    <property type="match status" value="1"/>
</dbReference>
<dbReference type="AlphaFoldDB" id="A0A1W1XA69"/>
<evidence type="ECO:0000256" key="3">
    <source>
        <dbReference type="SAM" id="Phobius"/>
    </source>
</evidence>
<evidence type="ECO:0000259" key="4">
    <source>
        <dbReference type="PROSITE" id="PS50885"/>
    </source>
</evidence>
<dbReference type="GO" id="GO:0043709">
    <property type="term" value="P:cell adhesion involved in single-species biofilm formation"/>
    <property type="evidence" value="ECO:0007669"/>
    <property type="project" value="TreeGrafter"/>
</dbReference>
<dbReference type="SMART" id="SM00304">
    <property type="entry name" value="HAMP"/>
    <property type="match status" value="1"/>
</dbReference>
<evidence type="ECO:0000313" key="7">
    <source>
        <dbReference type="Proteomes" id="UP000192761"/>
    </source>
</evidence>
<keyword evidence="7" id="KW-1185">Reference proteome</keyword>
<dbReference type="Gene3D" id="6.10.340.10">
    <property type="match status" value="1"/>
</dbReference>
<dbReference type="InterPro" id="IPR000160">
    <property type="entry name" value="GGDEF_dom"/>
</dbReference>
<dbReference type="GO" id="GO:1902201">
    <property type="term" value="P:negative regulation of bacterial-type flagellum-dependent cell motility"/>
    <property type="evidence" value="ECO:0007669"/>
    <property type="project" value="TreeGrafter"/>
</dbReference>
<dbReference type="PANTHER" id="PTHR45138:SF24">
    <property type="entry name" value="DIGUANYLATE CYCLASE DGCC-RELATED"/>
    <property type="match status" value="1"/>
</dbReference>
<evidence type="ECO:0000256" key="1">
    <source>
        <dbReference type="ARBA" id="ARBA00012528"/>
    </source>
</evidence>
<feature type="domain" description="HAMP" evidence="4">
    <location>
        <begin position="276"/>
        <end position="328"/>
    </location>
</feature>
<dbReference type="NCBIfam" id="TIGR00254">
    <property type="entry name" value="GGDEF"/>
    <property type="match status" value="1"/>
</dbReference>
<dbReference type="SUPFAM" id="SSF158472">
    <property type="entry name" value="HAMP domain-like"/>
    <property type="match status" value="1"/>
</dbReference>
<dbReference type="Proteomes" id="UP000192761">
    <property type="component" value="Unassembled WGS sequence"/>
</dbReference>
<sequence>MRPIVEKPPMPLRVKLILSLLLTSLLAVLAVGGVAYQQLQRKFDRSAAEQAFAGFRADVIAYIGQYGSWQAASARESFRDFARRHQGSHTPPPGSGEQPGPDAAGDAGRSPAEREDAARGPQQGRGPDNGDGPGRRPEQRDGPGHGPDDAPPPGERPPPPDGRPAHDGPPPGQRPPPPHGGDDAPTFRFVLFDADGRALLPTPPYRVGEQLPDDARSDAQAITGNDGQLLAYALPNGQATLSRADREFLSALRQALLVGALAAIVVAVALGLLLSNALSGALRRLTVASRALADGQLGVQVDVQTRDEVGELAHAFNRMSRELAASHATIAQQAEQLRELSVRDPLTLLFNRRHFDEQATRLLAQAARSSRPVALVMADLDHFKQINDAHSHAVGDAVLKTVAQLLQDHTRSGDLLARYGGEEFVLAFPDTGLSDALALCDKLRALIERHPWANLHPDLTVTMSLGVAIATSGETAEQALKRADAQLYAAKAAGRNRVCA</sequence>
<proteinExistence type="predicted"/>
<keyword evidence="3" id="KW-0812">Transmembrane</keyword>
<keyword evidence="3" id="KW-0472">Membrane</keyword>
<dbReference type="CDD" id="cd06225">
    <property type="entry name" value="HAMP"/>
    <property type="match status" value="1"/>
</dbReference>
<dbReference type="EMBL" id="FWXD01000005">
    <property type="protein sequence ID" value="SMC20895.1"/>
    <property type="molecule type" value="Genomic_DNA"/>
</dbReference>
<dbReference type="SMART" id="SM00267">
    <property type="entry name" value="GGDEF"/>
    <property type="match status" value="1"/>
</dbReference>
<feature type="transmembrane region" description="Helical" evidence="3">
    <location>
        <begin position="255"/>
        <end position="274"/>
    </location>
</feature>
<dbReference type="GO" id="GO:0007165">
    <property type="term" value="P:signal transduction"/>
    <property type="evidence" value="ECO:0007669"/>
    <property type="project" value="InterPro"/>
</dbReference>
<feature type="region of interest" description="Disordered" evidence="2">
    <location>
        <begin position="82"/>
        <end position="186"/>
    </location>
</feature>
<keyword evidence="3" id="KW-1133">Transmembrane helix</keyword>
<evidence type="ECO:0000256" key="2">
    <source>
        <dbReference type="SAM" id="MobiDB-lite"/>
    </source>
</evidence>
<dbReference type="STRING" id="1121001.SAMN02745857_01070"/>
<dbReference type="PANTHER" id="PTHR45138">
    <property type="entry name" value="REGULATORY COMPONENTS OF SENSORY TRANSDUCTION SYSTEM"/>
    <property type="match status" value="1"/>
</dbReference>
<dbReference type="SUPFAM" id="SSF55073">
    <property type="entry name" value="Nucleotide cyclase"/>
    <property type="match status" value="1"/>
</dbReference>
<dbReference type="InterPro" id="IPR029787">
    <property type="entry name" value="Nucleotide_cyclase"/>
</dbReference>
<dbReference type="EC" id="2.7.7.65" evidence="1"/>
<dbReference type="PROSITE" id="PS50887">
    <property type="entry name" value="GGDEF"/>
    <property type="match status" value="1"/>
</dbReference>
<dbReference type="Pfam" id="PF00990">
    <property type="entry name" value="GGDEF"/>
    <property type="match status" value="1"/>
</dbReference>
<gene>
    <name evidence="6" type="ORF">SAMN02745857_01070</name>
</gene>
<reference evidence="6 7" key="1">
    <citation type="submission" date="2017-04" db="EMBL/GenBank/DDBJ databases">
        <authorList>
            <person name="Afonso C.L."/>
            <person name="Miller P.J."/>
            <person name="Scott M.A."/>
            <person name="Spackman E."/>
            <person name="Goraichik I."/>
            <person name="Dimitrov K.M."/>
            <person name="Suarez D.L."/>
            <person name="Swayne D.E."/>
        </authorList>
    </citation>
    <scope>NUCLEOTIDE SEQUENCE [LARGE SCALE GENOMIC DNA]</scope>
    <source>
        <strain evidence="6 7">DSM 23236</strain>
    </source>
</reference>
<accession>A0A1W1XA69</accession>
<name>A0A1W1XA69_9NEIS</name>
<feature type="compositionally biased region" description="Basic and acidic residues" evidence="2">
    <location>
        <begin position="133"/>
        <end position="148"/>
    </location>
</feature>
<dbReference type="PROSITE" id="PS50885">
    <property type="entry name" value="HAMP"/>
    <property type="match status" value="1"/>
</dbReference>
<feature type="domain" description="GGDEF" evidence="5">
    <location>
        <begin position="371"/>
        <end position="500"/>
    </location>
</feature>
<dbReference type="GO" id="GO:0052621">
    <property type="term" value="F:diguanylate cyclase activity"/>
    <property type="evidence" value="ECO:0007669"/>
    <property type="project" value="UniProtKB-EC"/>
</dbReference>
<dbReference type="Pfam" id="PF00672">
    <property type="entry name" value="HAMP"/>
    <property type="match status" value="1"/>
</dbReference>
<feature type="compositionally biased region" description="Pro residues" evidence="2">
    <location>
        <begin position="149"/>
        <end position="179"/>
    </location>
</feature>
<dbReference type="InterPro" id="IPR003660">
    <property type="entry name" value="HAMP_dom"/>
</dbReference>
<dbReference type="GO" id="GO:0005886">
    <property type="term" value="C:plasma membrane"/>
    <property type="evidence" value="ECO:0007669"/>
    <property type="project" value="TreeGrafter"/>
</dbReference>
<evidence type="ECO:0000259" key="5">
    <source>
        <dbReference type="PROSITE" id="PS50887"/>
    </source>
</evidence>
<dbReference type="InterPro" id="IPR050469">
    <property type="entry name" value="Diguanylate_Cyclase"/>
</dbReference>
<dbReference type="InterPro" id="IPR043128">
    <property type="entry name" value="Rev_trsase/Diguanyl_cyclase"/>
</dbReference>
<protein>
    <recommendedName>
        <fullName evidence="1">diguanylate cyclase</fullName>
        <ecNumber evidence="1">2.7.7.65</ecNumber>
    </recommendedName>
</protein>
<organism evidence="6 7">
    <name type="scientific">Andreprevotia lacus DSM 23236</name>
    <dbReference type="NCBI Taxonomy" id="1121001"/>
    <lineage>
        <taxon>Bacteria</taxon>
        <taxon>Pseudomonadati</taxon>
        <taxon>Pseudomonadota</taxon>
        <taxon>Betaproteobacteria</taxon>
        <taxon>Neisseriales</taxon>
        <taxon>Chitinibacteraceae</taxon>
        <taxon>Andreprevotia</taxon>
    </lineage>
</organism>
<dbReference type="FunFam" id="3.30.70.270:FF:000001">
    <property type="entry name" value="Diguanylate cyclase domain protein"/>
    <property type="match status" value="1"/>
</dbReference>
<dbReference type="Gene3D" id="3.30.70.270">
    <property type="match status" value="1"/>
</dbReference>
<evidence type="ECO:0000313" key="6">
    <source>
        <dbReference type="EMBL" id="SMC20895.1"/>
    </source>
</evidence>